<feature type="coiled-coil region" evidence="1">
    <location>
        <begin position="294"/>
        <end position="321"/>
    </location>
</feature>
<gene>
    <name evidence="3" type="ORF">VMCG_10177</name>
</gene>
<evidence type="ECO:0000256" key="2">
    <source>
        <dbReference type="SAM" id="MobiDB-lite"/>
    </source>
</evidence>
<feature type="compositionally biased region" description="Polar residues" evidence="2">
    <location>
        <begin position="15"/>
        <end position="40"/>
    </location>
</feature>
<reference evidence="3 4" key="1">
    <citation type="submission" date="2015-09" db="EMBL/GenBank/DDBJ databases">
        <title>Host preference determinants of Valsa canker pathogens revealed by comparative genomics.</title>
        <authorList>
            <person name="Yin Z."/>
            <person name="Huang L."/>
        </authorList>
    </citation>
    <scope>NUCLEOTIDE SEQUENCE [LARGE SCALE GENOMIC DNA]</scope>
    <source>
        <strain evidence="3 4">03-1</strain>
    </source>
</reference>
<dbReference type="Proteomes" id="UP000283895">
    <property type="component" value="Unassembled WGS sequence"/>
</dbReference>
<comment type="caution">
    <text evidence="3">The sequence shown here is derived from an EMBL/GenBank/DDBJ whole genome shotgun (WGS) entry which is preliminary data.</text>
</comment>
<dbReference type="AlphaFoldDB" id="A0A423VCZ1"/>
<keyword evidence="1" id="KW-0175">Coiled coil</keyword>
<keyword evidence="4" id="KW-1185">Reference proteome</keyword>
<accession>A0A423VCZ1</accession>
<protein>
    <submittedName>
        <fullName evidence="3">Uncharacterized protein</fullName>
    </submittedName>
</protein>
<evidence type="ECO:0000313" key="4">
    <source>
        <dbReference type="Proteomes" id="UP000283895"/>
    </source>
</evidence>
<sequence length="616" mass="68410">MPSSSKHNAAKVAQTLGTPTPENVTSLPTASTTGTLSNVWTGPETEPEEEDKDALESTTALYHDAIRSSTRQTTVTMNPALSANRNCSVDIYNLPEGTAPSQVLAAIAQHRPVGLIYKFDLLQNTDRPNAGNRGTGLSVARIRFKSPHSASLLFHIGNQTGLGLYIRGTKVGVRFTRVLTYAYMAEGSRVVVFRGPKDIVDRDNLKRIWSDNSLLDQVDKVTPGPAGVDGIQEVEWRFFEFAWGAQVAKCLFDDAYGRRQDLLQTIIAEVATMKELLPAPTNEDIASIVLQVQVQYLQDMVAKLETEVQEMREENTSLREGNSILRLEKDALFRMASTSHTSQATSPLIPEIKSTCLIDLGLEGLPTLAAPKVEETKSRKPKLGSVNIAKDIESEATIQPETKLPDWKESHKLLDTGCKNQLILIEYDEGSPPRNPSRSNDRSITLQQRTLKTIKKVLCNAAEPENQNTSIILTKFPQEPTYTTLFRAIAHIQPGQVKQVHIRANITFITREAAEKFYSAVQDRESRLQTSQFYGVPVSWSSKPVPPEDSKGRTRVLGVEGHPDVVTVASVIGAIRWQNFSPQMESIDLMPPQSFLRHNSWMLGPLQQVMRRFRSA</sequence>
<feature type="region of interest" description="Disordered" evidence="2">
    <location>
        <begin position="1"/>
        <end position="54"/>
    </location>
</feature>
<name>A0A423VCZ1_9PEZI</name>
<evidence type="ECO:0000313" key="3">
    <source>
        <dbReference type="EMBL" id="ROV88850.1"/>
    </source>
</evidence>
<organism evidence="3 4">
    <name type="scientific">Cytospora schulzeri</name>
    <dbReference type="NCBI Taxonomy" id="448051"/>
    <lineage>
        <taxon>Eukaryota</taxon>
        <taxon>Fungi</taxon>
        <taxon>Dikarya</taxon>
        <taxon>Ascomycota</taxon>
        <taxon>Pezizomycotina</taxon>
        <taxon>Sordariomycetes</taxon>
        <taxon>Sordariomycetidae</taxon>
        <taxon>Diaporthales</taxon>
        <taxon>Cytosporaceae</taxon>
        <taxon>Cytospora</taxon>
    </lineage>
</organism>
<proteinExistence type="predicted"/>
<dbReference type="OrthoDB" id="5209272at2759"/>
<dbReference type="EMBL" id="LKEA01000075">
    <property type="protein sequence ID" value="ROV88850.1"/>
    <property type="molecule type" value="Genomic_DNA"/>
</dbReference>
<evidence type="ECO:0000256" key="1">
    <source>
        <dbReference type="SAM" id="Coils"/>
    </source>
</evidence>